<name>A0AAN8KZH3_9TELE</name>
<evidence type="ECO:0000313" key="1">
    <source>
        <dbReference type="EMBL" id="KAK6300953.1"/>
    </source>
</evidence>
<gene>
    <name evidence="1" type="ORF">J4Q44_G00290510</name>
</gene>
<dbReference type="EMBL" id="JAGTTL010000027">
    <property type="protein sequence ID" value="KAK6300953.1"/>
    <property type="molecule type" value="Genomic_DNA"/>
</dbReference>
<keyword evidence="2" id="KW-1185">Reference proteome</keyword>
<proteinExistence type="predicted"/>
<organism evidence="1 2">
    <name type="scientific">Coregonus suidteri</name>
    <dbReference type="NCBI Taxonomy" id="861788"/>
    <lineage>
        <taxon>Eukaryota</taxon>
        <taxon>Metazoa</taxon>
        <taxon>Chordata</taxon>
        <taxon>Craniata</taxon>
        <taxon>Vertebrata</taxon>
        <taxon>Euteleostomi</taxon>
        <taxon>Actinopterygii</taxon>
        <taxon>Neopterygii</taxon>
        <taxon>Teleostei</taxon>
        <taxon>Protacanthopterygii</taxon>
        <taxon>Salmoniformes</taxon>
        <taxon>Salmonidae</taxon>
        <taxon>Coregoninae</taxon>
        <taxon>Coregonus</taxon>
    </lineage>
</organism>
<protein>
    <recommendedName>
        <fullName evidence="3">TNF family profile domain-containing protein</fullName>
    </recommendedName>
</protein>
<dbReference type="Gene3D" id="2.60.120.40">
    <property type="match status" value="1"/>
</dbReference>
<reference evidence="1 2" key="1">
    <citation type="submission" date="2021-04" db="EMBL/GenBank/DDBJ databases">
        <authorList>
            <person name="De Guttry C."/>
            <person name="Zahm M."/>
            <person name="Klopp C."/>
            <person name="Cabau C."/>
            <person name="Louis A."/>
            <person name="Berthelot C."/>
            <person name="Parey E."/>
            <person name="Roest Crollius H."/>
            <person name="Montfort J."/>
            <person name="Robinson-Rechavi M."/>
            <person name="Bucao C."/>
            <person name="Bouchez O."/>
            <person name="Gislard M."/>
            <person name="Lluch J."/>
            <person name="Milhes M."/>
            <person name="Lampietro C."/>
            <person name="Lopez Roques C."/>
            <person name="Donnadieu C."/>
            <person name="Braasch I."/>
            <person name="Desvignes T."/>
            <person name="Postlethwait J."/>
            <person name="Bobe J."/>
            <person name="Wedekind C."/>
            <person name="Guiguen Y."/>
        </authorList>
    </citation>
    <scope>NUCLEOTIDE SEQUENCE [LARGE SCALE GENOMIC DNA]</scope>
    <source>
        <strain evidence="1">Cs_M1</strain>
        <tissue evidence="1">Blood</tissue>
    </source>
</reference>
<sequence length="189" mass="21265">MGTLALVELRSEIAVKPSVVDTHRSTETSHVEPSSMPVYKMQNFAYLQPTSSVLMNSTISWSQVDYGQGSSLGDLYTYDLTHHTLKTAQDGFYFLYLDLQLTCTAKCGRGILVVQVASHGDEKLTCQVELPEWSESNPVTTVKRKCWMVRWLDSESRLMGRMVVPEAQDTLKYWKLDLNESGMGVFLVG</sequence>
<comment type="caution">
    <text evidence="1">The sequence shown here is derived from an EMBL/GenBank/DDBJ whole genome shotgun (WGS) entry which is preliminary data.</text>
</comment>
<dbReference type="AlphaFoldDB" id="A0AAN8KZH3"/>
<evidence type="ECO:0008006" key="3">
    <source>
        <dbReference type="Google" id="ProtNLM"/>
    </source>
</evidence>
<accession>A0AAN8KZH3</accession>
<evidence type="ECO:0000313" key="2">
    <source>
        <dbReference type="Proteomes" id="UP001356427"/>
    </source>
</evidence>
<dbReference type="InterPro" id="IPR008983">
    <property type="entry name" value="Tumour_necrosis_fac-like_dom"/>
</dbReference>
<dbReference type="Proteomes" id="UP001356427">
    <property type="component" value="Unassembled WGS sequence"/>
</dbReference>